<protein>
    <submittedName>
        <fullName evidence="1">Uncharacterized protein</fullName>
    </submittedName>
</protein>
<evidence type="ECO:0000313" key="2">
    <source>
        <dbReference type="Proteomes" id="UP000189661"/>
    </source>
</evidence>
<gene>
    <name evidence="1" type="ORF">AJGP001_10800</name>
</gene>
<reference evidence="1 2" key="1">
    <citation type="submission" date="2017-01" db="EMBL/GenBank/DDBJ databases">
        <title>Planococcus faecalis genome complete sequence.</title>
        <authorList>
            <person name="Lee P.C."/>
        </authorList>
    </citation>
    <scope>NUCLEOTIDE SEQUENCE [LARGE SCALE GENOMIC DNA]</scope>
    <source>
        <strain evidence="1 2">AJ003</strain>
    </source>
</reference>
<evidence type="ECO:0000313" key="1">
    <source>
        <dbReference type="EMBL" id="AQU79722.1"/>
    </source>
</evidence>
<proteinExistence type="predicted"/>
<accession>A0ABM6ITN0</accession>
<dbReference type="Proteomes" id="UP000189661">
    <property type="component" value="Chromosome"/>
</dbReference>
<dbReference type="RefSeq" id="WP_078080537.1">
    <property type="nucleotide sequence ID" value="NZ_CP019401.1"/>
</dbReference>
<sequence length="111" mass="12590">MIIVDNQTIALKRITAWDKYKEPLAYMTYELSARVTNQIQRTTNQAGKEVITNLTISIRAAELKRSEALQVLYSDEFSFVDEFGNETRRVPQNISPARGFSGSSSFVRIAI</sequence>
<dbReference type="EMBL" id="CP019401">
    <property type="protein sequence ID" value="AQU79722.1"/>
    <property type="molecule type" value="Genomic_DNA"/>
</dbReference>
<organism evidence="1 2">
    <name type="scientific">Planococcus faecalis</name>
    <dbReference type="NCBI Taxonomy" id="1598147"/>
    <lineage>
        <taxon>Bacteria</taxon>
        <taxon>Bacillati</taxon>
        <taxon>Bacillota</taxon>
        <taxon>Bacilli</taxon>
        <taxon>Bacillales</taxon>
        <taxon>Caryophanaceae</taxon>
        <taxon>Planococcus</taxon>
    </lineage>
</organism>
<keyword evidence="2" id="KW-1185">Reference proteome</keyword>
<name>A0ABM6ITN0_9BACL</name>